<accession>A0A1C4ENG8</accession>
<evidence type="ECO:0000313" key="4">
    <source>
        <dbReference type="EMBL" id="SCC45077.1"/>
    </source>
</evidence>
<evidence type="ECO:0000259" key="3">
    <source>
        <dbReference type="Pfam" id="PF02230"/>
    </source>
</evidence>
<dbReference type="STRING" id="1335309.GA0116948_10958"/>
<dbReference type="Pfam" id="PF02230">
    <property type="entry name" value="Abhydrolase_2"/>
    <property type="match status" value="1"/>
</dbReference>
<gene>
    <name evidence="4" type="ORF">GA0116948_10958</name>
</gene>
<dbReference type="InterPro" id="IPR029058">
    <property type="entry name" value="AB_hydrolase_fold"/>
</dbReference>
<protein>
    <submittedName>
        <fullName evidence="4">Phospholipase/carboxylesterase</fullName>
    </submittedName>
</protein>
<dbReference type="InterPro" id="IPR050565">
    <property type="entry name" value="LYPA1-2/EST-like"/>
</dbReference>
<feature type="domain" description="Phospholipase/carboxylesterase/thioesterase" evidence="3">
    <location>
        <begin position="16"/>
        <end position="201"/>
    </location>
</feature>
<evidence type="ECO:0000256" key="2">
    <source>
        <dbReference type="ARBA" id="ARBA00022801"/>
    </source>
</evidence>
<evidence type="ECO:0000256" key="1">
    <source>
        <dbReference type="ARBA" id="ARBA00006499"/>
    </source>
</evidence>
<proteinExistence type="inferred from homology"/>
<name>A0A1C4ENG8_9BACT</name>
<dbReference type="AlphaFoldDB" id="A0A1C4ENG8"/>
<dbReference type="RefSeq" id="WP_089712974.1">
    <property type="nucleotide sequence ID" value="NZ_FMAR01000009.1"/>
</dbReference>
<dbReference type="PANTHER" id="PTHR10655">
    <property type="entry name" value="LYSOPHOSPHOLIPASE-RELATED"/>
    <property type="match status" value="1"/>
</dbReference>
<dbReference type="InterPro" id="IPR003140">
    <property type="entry name" value="PLipase/COase/thioEstase"/>
</dbReference>
<dbReference type="Proteomes" id="UP000242818">
    <property type="component" value="Unassembled WGS sequence"/>
</dbReference>
<dbReference type="EMBL" id="FMAR01000009">
    <property type="protein sequence ID" value="SCC45077.1"/>
    <property type="molecule type" value="Genomic_DNA"/>
</dbReference>
<sequence>MHKKQYLTGGAPVSATGKVLILLHGRGGSAEDILTLAPHLHVRDYALLAPQATGGSWYPYSFLAPTDQNEPYLSAALHLIDEIVHDLNAQGVSNGNIYFLGFSQGACLMLEYITRHATRYGGAAAFTGGLIGDQVKPATYANGDFKGTPIFIGTSDPDMHVPVARVEATTKILQEKHANVYTKIYPNMGHTISQDEITQANAQVFKLV</sequence>
<comment type="similarity">
    <text evidence="1">Belongs to the AB hydrolase superfamily. AB hydrolase 2 family.</text>
</comment>
<evidence type="ECO:0000313" key="5">
    <source>
        <dbReference type="Proteomes" id="UP000242818"/>
    </source>
</evidence>
<dbReference type="SUPFAM" id="SSF53474">
    <property type="entry name" value="alpha/beta-Hydrolases"/>
    <property type="match status" value="1"/>
</dbReference>
<keyword evidence="5" id="KW-1185">Reference proteome</keyword>
<dbReference type="GO" id="GO:0016787">
    <property type="term" value="F:hydrolase activity"/>
    <property type="evidence" value="ECO:0007669"/>
    <property type="project" value="UniProtKB-KW"/>
</dbReference>
<keyword evidence="2" id="KW-0378">Hydrolase</keyword>
<reference evidence="4 5" key="1">
    <citation type="submission" date="2016-08" db="EMBL/GenBank/DDBJ databases">
        <authorList>
            <person name="Seilhamer J.J."/>
        </authorList>
    </citation>
    <scope>NUCLEOTIDE SEQUENCE [LARGE SCALE GENOMIC DNA]</scope>
    <source>
        <strain evidence="4 5">A37T2</strain>
    </source>
</reference>
<dbReference type="PANTHER" id="PTHR10655:SF17">
    <property type="entry name" value="LYSOPHOSPHOLIPASE-LIKE PROTEIN 1"/>
    <property type="match status" value="1"/>
</dbReference>
<dbReference type="OrthoDB" id="9801763at2"/>
<organism evidence="4 5">
    <name type="scientific">Chitinophaga costaii</name>
    <dbReference type="NCBI Taxonomy" id="1335309"/>
    <lineage>
        <taxon>Bacteria</taxon>
        <taxon>Pseudomonadati</taxon>
        <taxon>Bacteroidota</taxon>
        <taxon>Chitinophagia</taxon>
        <taxon>Chitinophagales</taxon>
        <taxon>Chitinophagaceae</taxon>
        <taxon>Chitinophaga</taxon>
    </lineage>
</organism>
<dbReference type="Gene3D" id="3.40.50.1820">
    <property type="entry name" value="alpha/beta hydrolase"/>
    <property type="match status" value="1"/>
</dbReference>